<feature type="compositionally biased region" description="Low complexity" evidence="5">
    <location>
        <begin position="402"/>
        <end position="416"/>
    </location>
</feature>
<evidence type="ECO:0000256" key="5">
    <source>
        <dbReference type="SAM" id="MobiDB-lite"/>
    </source>
</evidence>
<keyword evidence="1 4" id="KW-0853">WD repeat</keyword>
<evidence type="ECO:0000256" key="2">
    <source>
        <dbReference type="ARBA" id="ARBA00022737"/>
    </source>
</evidence>
<dbReference type="GO" id="GO:0000445">
    <property type="term" value="C:THO complex part of transcription export complex"/>
    <property type="evidence" value="ECO:0007669"/>
    <property type="project" value="TreeGrafter"/>
</dbReference>
<keyword evidence="7" id="KW-1185">Reference proteome</keyword>
<dbReference type="HOGENOM" id="CLU_041466_0_0_1"/>
<dbReference type="PROSITE" id="PS50294">
    <property type="entry name" value="WD_REPEATS_REGION"/>
    <property type="match status" value="1"/>
</dbReference>
<dbReference type="InterPro" id="IPR036322">
    <property type="entry name" value="WD40_repeat_dom_sf"/>
</dbReference>
<feature type="region of interest" description="Disordered" evidence="5">
    <location>
        <begin position="386"/>
        <end position="462"/>
    </location>
</feature>
<feature type="compositionally biased region" description="Basic and acidic residues" evidence="5">
    <location>
        <begin position="426"/>
        <end position="451"/>
    </location>
</feature>
<dbReference type="Pfam" id="PF00400">
    <property type="entry name" value="WD40"/>
    <property type="match status" value="2"/>
</dbReference>
<name>J7S869_HUIN7</name>
<dbReference type="PROSITE" id="PS50082">
    <property type="entry name" value="WD_REPEATS_2"/>
    <property type="match status" value="1"/>
</dbReference>
<organism evidence="6 7">
    <name type="scientific">Huiozyma naganishii (strain ATCC MYA-139 / BCRC 22969 / CBS 8797 / KCTC 17520 / NBRC 10181 / NCYC 3082 / Yp74L-3)</name>
    <name type="common">Yeast</name>
    <name type="synonym">Kazachstania naganishii</name>
    <dbReference type="NCBI Taxonomy" id="1071383"/>
    <lineage>
        <taxon>Eukaryota</taxon>
        <taxon>Fungi</taxon>
        <taxon>Dikarya</taxon>
        <taxon>Ascomycota</taxon>
        <taxon>Saccharomycotina</taxon>
        <taxon>Saccharomycetes</taxon>
        <taxon>Saccharomycetales</taxon>
        <taxon>Saccharomycetaceae</taxon>
        <taxon>Huiozyma</taxon>
    </lineage>
</organism>
<reference evidence="6 7" key="1">
    <citation type="journal article" date="2011" name="Proc. Natl. Acad. Sci. U.S.A.">
        <title>Evolutionary erosion of yeast sex chromosomes by mating-type switching accidents.</title>
        <authorList>
            <person name="Gordon J.L."/>
            <person name="Armisen D."/>
            <person name="Proux-Wera E."/>
            <person name="Oheigeartaigh S.S."/>
            <person name="Byrne K.P."/>
            <person name="Wolfe K.H."/>
        </authorList>
    </citation>
    <scope>NUCLEOTIDE SEQUENCE [LARGE SCALE GENOMIC DNA]</scope>
    <source>
        <strain evidence="7">ATCC MYA-139 / BCRC 22969 / CBS 8797 / CCRC 22969 / KCTC 17520 / NBRC 10181 / NCYC 3082</strain>
    </source>
</reference>
<feature type="repeat" description="WD" evidence="4">
    <location>
        <begin position="249"/>
        <end position="290"/>
    </location>
</feature>
<reference evidence="7" key="2">
    <citation type="submission" date="2012-08" db="EMBL/GenBank/DDBJ databases">
        <title>Genome sequence of Kazachstania naganishii.</title>
        <authorList>
            <person name="Gordon J.L."/>
            <person name="Armisen D."/>
            <person name="Proux-Wera E."/>
            <person name="OhEigeartaigh S.S."/>
            <person name="Byrne K.P."/>
            <person name="Wolfe K.H."/>
        </authorList>
    </citation>
    <scope>NUCLEOTIDE SEQUENCE [LARGE SCALE GENOMIC DNA]</scope>
    <source>
        <strain evidence="7">ATCC MYA-139 / BCRC 22969 / CBS 8797 / CCRC 22969 / KCTC 17520 / NBRC 10181 / NCYC 3082</strain>
    </source>
</reference>
<gene>
    <name evidence="6" type="primary">KNAG0F00620</name>
    <name evidence="6" type="ordered locus">KNAG_0F00620</name>
</gene>
<sequence length="462" mass="51610">MTVQETSFLKRAVVTAALSNDLSASFIQDTLKKENIENVEDDRFLQVASSSKSRFGASGKSQNQVHLLNFHSSGSYAAYTRADGSLTVWFLGSKGDFHTNETRKKLVPNAAGSDRVVTAISWNPNEPAQFATCSNNNEICFWDADDDVSRIKKLLVGHAKVKVNRVLFSTGGKWILCVARTEFLYILDSLKDYKQVCSYKLPKELDSGDGITSICWSNSNDYFFTGWRSGKIVLFQIDALGQVSLRLNTNGHRNSVTSLKFDPLGRYLISGSSDGTFTIWDASNMVCKRSFNDIGASVVSIDVDHLGKIIAVCSGDDKLRFYDMNTGHLIELVNVNGLKSDIVFKFFPNKSWYIVSTGNDVLTVHQSKAPDELNYWQVARDSEYNAMHSRPERPNHATEFKSSSSRGAARARPGAPHTQGAIGKNKPRESLARPSRFNRDEYRDSEREAGRSRPFRSGRFTR</sequence>
<dbReference type="SUPFAM" id="SSF50978">
    <property type="entry name" value="WD40 repeat-like"/>
    <property type="match status" value="1"/>
</dbReference>
<dbReference type="GeneID" id="34526446"/>
<dbReference type="OrthoDB" id="340259at2759"/>
<dbReference type="AlphaFoldDB" id="J7S869"/>
<feature type="compositionally biased region" description="Basic and acidic residues" evidence="5">
    <location>
        <begin position="389"/>
        <end position="399"/>
    </location>
</feature>
<dbReference type="KEGG" id="kng:KNAG_0F00620"/>
<protein>
    <submittedName>
        <fullName evidence="6">Uncharacterized protein</fullName>
    </submittedName>
</protein>
<dbReference type="Gene3D" id="2.130.10.10">
    <property type="entry name" value="YVTN repeat-like/Quinoprotein amine dehydrogenase"/>
    <property type="match status" value="2"/>
</dbReference>
<proteinExistence type="inferred from homology"/>
<dbReference type="EMBL" id="HE978319">
    <property type="protein sequence ID" value="CCK70731.1"/>
    <property type="molecule type" value="Genomic_DNA"/>
</dbReference>
<accession>J7S869</accession>
<dbReference type="eggNOG" id="KOG4155">
    <property type="taxonomic scope" value="Eukaryota"/>
</dbReference>
<evidence type="ECO:0000256" key="1">
    <source>
        <dbReference type="ARBA" id="ARBA00022574"/>
    </source>
</evidence>
<dbReference type="InterPro" id="IPR015943">
    <property type="entry name" value="WD40/YVTN_repeat-like_dom_sf"/>
</dbReference>
<keyword evidence="2" id="KW-0677">Repeat</keyword>
<evidence type="ECO:0000313" key="7">
    <source>
        <dbReference type="Proteomes" id="UP000006310"/>
    </source>
</evidence>
<comment type="similarity">
    <text evidence="3">Belongs to the THOC3 family.</text>
</comment>
<dbReference type="SMART" id="SM00320">
    <property type="entry name" value="WD40"/>
    <property type="match status" value="5"/>
</dbReference>
<dbReference type="GO" id="GO:0006406">
    <property type="term" value="P:mRNA export from nucleus"/>
    <property type="evidence" value="ECO:0007669"/>
    <property type="project" value="InterPro"/>
</dbReference>
<dbReference type="InterPro" id="IPR001680">
    <property type="entry name" value="WD40_rpt"/>
</dbReference>
<evidence type="ECO:0000256" key="3">
    <source>
        <dbReference type="ARBA" id="ARBA00046343"/>
    </source>
</evidence>
<dbReference type="OMA" id="WNADGRH"/>
<dbReference type="RefSeq" id="XP_022464977.1">
    <property type="nucleotide sequence ID" value="XM_022608486.1"/>
</dbReference>
<feature type="compositionally biased region" description="Basic residues" evidence="5">
    <location>
        <begin position="453"/>
        <end position="462"/>
    </location>
</feature>
<dbReference type="PANTHER" id="PTHR22839">
    <property type="entry name" value="THO COMPLEX SUBUNIT 3 THO3"/>
    <property type="match status" value="1"/>
</dbReference>
<dbReference type="PANTHER" id="PTHR22839:SF0">
    <property type="entry name" value="THO COMPLEX SUBUNIT 3"/>
    <property type="match status" value="1"/>
</dbReference>
<evidence type="ECO:0000313" key="6">
    <source>
        <dbReference type="EMBL" id="CCK70731.1"/>
    </source>
</evidence>
<dbReference type="Proteomes" id="UP000006310">
    <property type="component" value="Chromosome 6"/>
</dbReference>
<dbReference type="InterPro" id="IPR040132">
    <property type="entry name" value="Tex1/THOC3"/>
</dbReference>
<evidence type="ECO:0000256" key="4">
    <source>
        <dbReference type="PROSITE-ProRule" id="PRU00221"/>
    </source>
</evidence>
<dbReference type="STRING" id="1071383.J7S869"/>